<sequence length="245" mass="27254">MEKKKPGNTFSEKDVTLLHEALKSDRHIRIIIGHYGSGKTEFSVNYALAMANAGLQTALADLDVVNPYFRSREKAVMLEQHGVHVISSSRGHNANIDIPMISAEIFSPLQEEKTQVVLDVGGDAIGAKAAAQFRHYFIPGHYDMFCVVNRYREQTQSLEGVMEHIRSIEATIGTKVTGLINNTHLLRETTVEDVLYGQALVREVSAFTGLPIRYVSAIKEVAAQLPKSVEGTVLPLELYMREAWM</sequence>
<dbReference type="SUPFAM" id="SSF52540">
    <property type="entry name" value="P-loop containing nucleoside triphosphate hydrolases"/>
    <property type="match status" value="1"/>
</dbReference>
<organism evidence="2 3">
    <name type="scientific">Acidaminobacter hydrogenoformans DSM 2784</name>
    <dbReference type="NCBI Taxonomy" id="1120920"/>
    <lineage>
        <taxon>Bacteria</taxon>
        <taxon>Bacillati</taxon>
        <taxon>Bacillota</taxon>
        <taxon>Clostridia</taxon>
        <taxon>Peptostreptococcales</taxon>
        <taxon>Acidaminobacteraceae</taxon>
        <taxon>Acidaminobacter</taxon>
    </lineage>
</organism>
<dbReference type="Pfam" id="PF01656">
    <property type="entry name" value="CbiA"/>
    <property type="match status" value="1"/>
</dbReference>
<dbReference type="EMBL" id="FMWL01000021">
    <property type="protein sequence ID" value="SCZ81670.1"/>
    <property type="molecule type" value="Genomic_DNA"/>
</dbReference>
<evidence type="ECO:0000259" key="1">
    <source>
        <dbReference type="Pfam" id="PF01656"/>
    </source>
</evidence>
<accession>A0A1G5S709</accession>
<evidence type="ECO:0000313" key="2">
    <source>
        <dbReference type="EMBL" id="SCZ81670.1"/>
    </source>
</evidence>
<dbReference type="Gene3D" id="3.40.50.300">
    <property type="entry name" value="P-loop containing nucleotide triphosphate hydrolases"/>
    <property type="match status" value="1"/>
</dbReference>
<dbReference type="STRING" id="1120920.SAMN03080599_02930"/>
<evidence type="ECO:0000313" key="3">
    <source>
        <dbReference type="Proteomes" id="UP000199208"/>
    </source>
</evidence>
<protein>
    <recommendedName>
        <fullName evidence="1">CobQ/CobB/MinD/ParA nucleotide binding domain-containing protein</fullName>
    </recommendedName>
</protein>
<dbReference type="AlphaFoldDB" id="A0A1G5S709"/>
<gene>
    <name evidence="2" type="ORF">SAMN03080599_02930</name>
</gene>
<dbReference type="InterPro" id="IPR002586">
    <property type="entry name" value="CobQ/CobB/MinD/ParA_Nub-bd_dom"/>
</dbReference>
<keyword evidence="3" id="KW-1185">Reference proteome</keyword>
<dbReference type="RefSeq" id="WP_092592765.1">
    <property type="nucleotide sequence ID" value="NZ_FMWL01000021.1"/>
</dbReference>
<dbReference type="Proteomes" id="UP000199208">
    <property type="component" value="Unassembled WGS sequence"/>
</dbReference>
<feature type="domain" description="CobQ/CobB/MinD/ParA nucleotide binding" evidence="1">
    <location>
        <begin position="36"/>
        <end position="187"/>
    </location>
</feature>
<reference evidence="2 3" key="1">
    <citation type="submission" date="2016-10" db="EMBL/GenBank/DDBJ databases">
        <authorList>
            <person name="de Groot N.N."/>
        </authorList>
    </citation>
    <scope>NUCLEOTIDE SEQUENCE [LARGE SCALE GENOMIC DNA]</scope>
    <source>
        <strain evidence="2 3">DSM 2784</strain>
    </source>
</reference>
<dbReference type="OrthoDB" id="9779501at2"/>
<proteinExistence type="predicted"/>
<dbReference type="InterPro" id="IPR027417">
    <property type="entry name" value="P-loop_NTPase"/>
</dbReference>
<name>A0A1G5S709_9FIRM</name>